<sequence length="187" mass="21730">MDNNKMYSHSFESLYKNERSLFFLHDVYPRTSRGKTIVAAHRPAEEKTELRSDYSPSQSPSSIEQHGKLGFNGVCVDVRMHENFERFLITIQDFNAFLPRDPLARISDQYIEFLKERVLKPDGELTLRDLVFSHADLHPRNLLLNDDGAITRIVDWENAGWYSRNWEGVKVLNNISFAKGDMEHENG</sequence>
<reference evidence="3 4" key="1">
    <citation type="submission" date="2019-04" db="EMBL/GenBank/DDBJ databases">
        <title>Comparative genomics and transcriptomics to analyze fruiting body development in filamentous ascomycetes.</title>
        <authorList>
            <consortium name="DOE Joint Genome Institute"/>
            <person name="Lutkenhaus R."/>
            <person name="Traeger S."/>
            <person name="Breuer J."/>
            <person name="Kuo A."/>
            <person name="Lipzen A."/>
            <person name="Pangilinan J."/>
            <person name="Dilworth D."/>
            <person name="Sandor L."/>
            <person name="Poggeler S."/>
            <person name="Barry K."/>
            <person name="Grigoriev I.V."/>
            <person name="Nowrousian M."/>
        </authorList>
    </citation>
    <scope>NUCLEOTIDE SEQUENCE [LARGE SCALE GENOMIC DNA]</scope>
    <source>
        <strain evidence="3 4">CBS 389.68</strain>
    </source>
</reference>
<organism evidence="3 4">
    <name type="scientific">Ascodesmis nigricans</name>
    <dbReference type="NCBI Taxonomy" id="341454"/>
    <lineage>
        <taxon>Eukaryota</taxon>
        <taxon>Fungi</taxon>
        <taxon>Dikarya</taxon>
        <taxon>Ascomycota</taxon>
        <taxon>Pezizomycotina</taxon>
        <taxon>Pezizomycetes</taxon>
        <taxon>Pezizales</taxon>
        <taxon>Ascodesmidaceae</taxon>
        <taxon>Ascodesmis</taxon>
    </lineage>
</organism>
<protein>
    <recommendedName>
        <fullName evidence="2">Aminoglycoside phosphotransferase domain-containing protein</fullName>
    </recommendedName>
</protein>
<dbReference type="SUPFAM" id="SSF56112">
    <property type="entry name" value="Protein kinase-like (PK-like)"/>
    <property type="match status" value="1"/>
</dbReference>
<feature type="region of interest" description="Disordered" evidence="1">
    <location>
        <begin position="42"/>
        <end position="65"/>
    </location>
</feature>
<dbReference type="InterPro" id="IPR051678">
    <property type="entry name" value="AGP_Transferase"/>
</dbReference>
<dbReference type="InterPro" id="IPR002575">
    <property type="entry name" value="Aminoglycoside_PTrfase"/>
</dbReference>
<feature type="compositionally biased region" description="Low complexity" evidence="1">
    <location>
        <begin position="53"/>
        <end position="62"/>
    </location>
</feature>
<dbReference type="AlphaFoldDB" id="A0A4S2MRB5"/>
<keyword evidence="4" id="KW-1185">Reference proteome</keyword>
<dbReference type="EMBL" id="ML220152">
    <property type="protein sequence ID" value="TGZ77488.1"/>
    <property type="molecule type" value="Genomic_DNA"/>
</dbReference>
<dbReference type="Gene3D" id="3.90.1200.10">
    <property type="match status" value="1"/>
</dbReference>
<dbReference type="Pfam" id="PF01636">
    <property type="entry name" value="APH"/>
    <property type="match status" value="1"/>
</dbReference>
<dbReference type="InterPro" id="IPR011009">
    <property type="entry name" value="Kinase-like_dom_sf"/>
</dbReference>
<accession>A0A4S2MRB5</accession>
<proteinExistence type="predicted"/>
<feature type="compositionally biased region" description="Basic and acidic residues" evidence="1">
    <location>
        <begin position="42"/>
        <end position="52"/>
    </location>
</feature>
<feature type="domain" description="Aminoglycoside phosphotransferase" evidence="2">
    <location>
        <begin position="102"/>
        <end position="180"/>
    </location>
</feature>
<evidence type="ECO:0000313" key="3">
    <source>
        <dbReference type="EMBL" id="TGZ77488.1"/>
    </source>
</evidence>
<dbReference type="STRING" id="341454.A0A4S2MRB5"/>
<evidence type="ECO:0000259" key="2">
    <source>
        <dbReference type="Pfam" id="PF01636"/>
    </source>
</evidence>
<dbReference type="Proteomes" id="UP000298138">
    <property type="component" value="Unassembled WGS sequence"/>
</dbReference>
<name>A0A4S2MRB5_9PEZI</name>
<dbReference type="OrthoDB" id="5404599at2759"/>
<dbReference type="PANTHER" id="PTHR21310:SF15">
    <property type="entry name" value="AMINOGLYCOSIDE PHOSPHOTRANSFERASE DOMAIN-CONTAINING PROTEIN"/>
    <property type="match status" value="1"/>
</dbReference>
<dbReference type="PANTHER" id="PTHR21310">
    <property type="entry name" value="AMINOGLYCOSIDE PHOSPHOTRANSFERASE-RELATED-RELATED"/>
    <property type="match status" value="1"/>
</dbReference>
<evidence type="ECO:0000256" key="1">
    <source>
        <dbReference type="SAM" id="MobiDB-lite"/>
    </source>
</evidence>
<gene>
    <name evidence="3" type="ORF">EX30DRAFT_351749</name>
</gene>
<dbReference type="InParanoid" id="A0A4S2MRB5"/>
<evidence type="ECO:0000313" key="4">
    <source>
        <dbReference type="Proteomes" id="UP000298138"/>
    </source>
</evidence>